<name>A0A0U4F939_9BACI</name>
<dbReference type="Proteomes" id="UP000050331">
    <property type="component" value="Chromosome"/>
</dbReference>
<keyword evidence="4" id="KW-1185">Reference proteome</keyword>
<dbReference type="InterPro" id="IPR024047">
    <property type="entry name" value="MM3350-like_sf"/>
</dbReference>
<feature type="domain" description="DUF6933" evidence="2">
    <location>
        <begin position="3"/>
        <end position="160"/>
    </location>
</feature>
<evidence type="ECO:0000313" key="4">
    <source>
        <dbReference type="Proteomes" id="UP000050331"/>
    </source>
</evidence>
<dbReference type="EMBL" id="CP013862">
    <property type="protein sequence ID" value="ALX50118.1"/>
    <property type="molecule type" value="Genomic_DNA"/>
</dbReference>
<organism evidence="3 4">
    <name type="scientific">Lentibacillus amyloliquefaciens</name>
    <dbReference type="NCBI Taxonomy" id="1472767"/>
    <lineage>
        <taxon>Bacteria</taxon>
        <taxon>Bacillati</taxon>
        <taxon>Bacillota</taxon>
        <taxon>Bacilli</taxon>
        <taxon>Bacillales</taxon>
        <taxon>Bacillaceae</taxon>
        <taxon>Lentibacillus</taxon>
    </lineage>
</organism>
<dbReference type="InterPro" id="IPR012912">
    <property type="entry name" value="Plasmid_pRiA4b_Orf3-like"/>
</dbReference>
<dbReference type="AlphaFoldDB" id="A0A0U4F939"/>
<dbReference type="RefSeq" id="WP_068447296.1">
    <property type="nucleotide sequence ID" value="NZ_CP013862.1"/>
</dbReference>
<dbReference type="SUPFAM" id="SSF159941">
    <property type="entry name" value="MM3350-like"/>
    <property type="match status" value="1"/>
</dbReference>
<dbReference type="Pfam" id="PF22016">
    <property type="entry name" value="DUF6933"/>
    <property type="match status" value="1"/>
</dbReference>
<evidence type="ECO:0000313" key="3">
    <source>
        <dbReference type="EMBL" id="ALX50118.1"/>
    </source>
</evidence>
<evidence type="ECO:0000259" key="1">
    <source>
        <dbReference type="Pfam" id="PF07929"/>
    </source>
</evidence>
<dbReference type="STRING" id="1472767.AOX59_16965"/>
<dbReference type="OrthoDB" id="9801392at2"/>
<reference evidence="3 4" key="1">
    <citation type="submission" date="2016-01" db="EMBL/GenBank/DDBJ databases">
        <title>Complete genome sequence of strain Lentibacillus amyloliquefaciens LAM0015T isolated from saline sediment.</title>
        <authorList>
            <person name="Wang J.-L."/>
            <person name="He M.-X."/>
        </authorList>
    </citation>
    <scope>NUCLEOTIDE SEQUENCE [LARGE SCALE GENOMIC DNA]</scope>
    <source>
        <strain evidence="3 4">LAM0015</strain>
    </source>
</reference>
<gene>
    <name evidence="3" type="ORF">AOX59_16965</name>
</gene>
<accession>A0A0U4F939</accession>
<evidence type="ECO:0008006" key="5">
    <source>
        <dbReference type="Google" id="ProtNLM"/>
    </source>
</evidence>
<evidence type="ECO:0000259" key="2">
    <source>
        <dbReference type="Pfam" id="PF22016"/>
    </source>
</evidence>
<dbReference type="InterPro" id="IPR053864">
    <property type="entry name" value="DUF6933"/>
</dbReference>
<dbReference type="PANTHER" id="PTHR41878">
    <property type="entry name" value="LEXA REPRESSOR-RELATED"/>
    <property type="match status" value="1"/>
</dbReference>
<dbReference type="KEGG" id="lao:AOX59_16965"/>
<proteinExistence type="predicted"/>
<dbReference type="Gene3D" id="3.10.290.30">
    <property type="entry name" value="MM3350-like"/>
    <property type="match status" value="1"/>
</dbReference>
<dbReference type="PANTHER" id="PTHR41878:SF1">
    <property type="entry name" value="TNPR PROTEIN"/>
    <property type="match status" value="1"/>
</dbReference>
<dbReference type="Pfam" id="PF07929">
    <property type="entry name" value="PRiA4_ORF3"/>
    <property type="match status" value="1"/>
</dbReference>
<protein>
    <recommendedName>
        <fullName evidence="5">TnpR protein</fullName>
    </recommendedName>
</protein>
<sequence length="379" mass="43844">MFIHSTKKMLDHLKVKPEIATEQTDGNASFSWHANVIRLNRKQSVVFMNDKSQYVIVLYGVRAKDFSRMDSLFEQALRMVWSAEGMKENVIDDYLKQAGEIQFAKTKNRSLVARLNQACQSIPFFEDELNTGQLIQPELSLLASRHLVGVGKGEYAHPNEMLYEDLRQLSGEEIFSVRAVEMNVRLMLEEKHVRRRLIVPLNRTFRQLHKILQTAFGWWDYHLHEFFVFDNHGTNVSLSNNHPGLMADGTKAIVNLVDNEEAFDYSDEIPMKLETGTKLTDYLPEAKQLIYVYDLGDDWRHRIEVTDVIENYTSNYPVCLDGEGDAPPEDVGGEGGYLKFLEIMDDPNHPEHDDMKQWARSQLYTSFDLTRVNHILKAR</sequence>
<feature type="domain" description="Plasmid pRiA4b Orf3-like" evidence="1">
    <location>
        <begin position="179"/>
        <end position="373"/>
    </location>
</feature>